<dbReference type="OMA" id="LWNWACE"/>
<evidence type="ECO:0000313" key="4">
    <source>
        <dbReference type="WBParaSite" id="TCLT_0001044701-mRNA-1"/>
    </source>
</evidence>
<protein>
    <submittedName>
        <fullName evidence="4">BTB/POZ domain-containing protein</fullName>
    </submittedName>
</protein>
<proteinExistence type="predicted"/>
<dbReference type="OrthoDB" id="2347980at2759"/>
<dbReference type="CDD" id="cd18186">
    <property type="entry name" value="BTB_POZ_ZBTB_KLHL-like"/>
    <property type="match status" value="1"/>
</dbReference>
<name>A0A0N5DB85_THECL</name>
<gene>
    <name evidence="2" type="ORF">TCLT_LOCUS10436</name>
</gene>
<dbReference type="WBParaSite" id="TCLT_0001044701-mRNA-1">
    <property type="protein sequence ID" value="TCLT_0001044701-mRNA-1"/>
    <property type="gene ID" value="TCLT_0001044701"/>
</dbReference>
<evidence type="ECO:0000313" key="3">
    <source>
        <dbReference type="Proteomes" id="UP000276776"/>
    </source>
</evidence>
<feature type="domain" description="BTB" evidence="1">
    <location>
        <begin position="116"/>
        <end position="188"/>
    </location>
</feature>
<dbReference type="GO" id="GO:0061138">
    <property type="term" value="P:morphogenesis of a branching epithelium"/>
    <property type="evidence" value="ECO:0007669"/>
    <property type="project" value="InterPro"/>
</dbReference>
<dbReference type="PANTHER" id="PTHR16064:SF3">
    <property type="entry name" value="BTB_POZ DOMAIN-CONTAINING PROTEIN 7"/>
    <property type="match status" value="1"/>
</dbReference>
<dbReference type="AlphaFoldDB" id="A0A0N5DB85"/>
<dbReference type="STRING" id="103827.A0A0N5DB85"/>
<dbReference type="Pfam" id="PF00651">
    <property type="entry name" value="BTB"/>
    <property type="match status" value="2"/>
</dbReference>
<dbReference type="PANTHER" id="PTHR16064">
    <property type="entry name" value="BTB POZ DOMAIN CONTAINING 7"/>
    <property type="match status" value="1"/>
</dbReference>
<dbReference type="SUPFAM" id="SSF54695">
    <property type="entry name" value="POZ domain"/>
    <property type="match status" value="2"/>
</dbReference>
<dbReference type="Pfam" id="PF07707">
    <property type="entry name" value="BACK"/>
    <property type="match status" value="1"/>
</dbReference>
<dbReference type="InterPro" id="IPR011333">
    <property type="entry name" value="SKP1/BTB/POZ_sf"/>
</dbReference>
<reference evidence="2 3" key="2">
    <citation type="submission" date="2018-11" db="EMBL/GenBank/DDBJ databases">
        <authorList>
            <consortium name="Pathogen Informatics"/>
        </authorList>
    </citation>
    <scope>NUCLEOTIDE SEQUENCE [LARGE SCALE GENOMIC DNA]</scope>
</reference>
<dbReference type="Gene3D" id="1.25.40.420">
    <property type="match status" value="1"/>
</dbReference>
<dbReference type="Gene3D" id="3.30.710.10">
    <property type="entry name" value="Potassium Channel Kv1.1, Chain A"/>
    <property type="match status" value="2"/>
</dbReference>
<reference evidence="4" key="1">
    <citation type="submission" date="2017-02" db="UniProtKB">
        <authorList>
            <consortium name="WormBaseParasite"/>
        </authorList>
    </citation>
    <scope>IDENTIFICATION</scope>
</reference>
<accession>A0A0N5DB85</accession>
<feature type="domain" description="BTB" evidence="1">
    <location>
        <begin position="221"/>
        <end position="305"/>
    </location>
</feature>
<dbReference type="EMBL" id="UYYF01005109">
    <property type="protein sequence ID" value="VDN08128.1"/>
    <property type="molecule type" value="Genomic_DNA"/>
</dbReference>
<sequence>MEAMGALNSTVRKKSTPDWIAPTSSRKCNDINGKLFVKKLANIRWRKKCRQISREDQRAFRALISHWTSSEISAFLTEMESAYAVQKMTLMAEKARPSSSFLAVDLLNAWKNEVVTDCFIIHKNIRYAVHSFMLRARCRHFSNVWDSMVTQRVDNGKLEVPFIDDSISSVMFQAMLYFIYTGDYDKSLLDNDRMLFNTILQRYGCGSSLSDDLIAFNCHASDCTLVFTSANNEEEEKSCGHNEDYRIQCSAAVLAARSSYLRSLIEKRISSKEKLEITVSEHLFPRIYSNCILDAIYTDRLDLNKISQGCQMSASSLSEVQAIASGKRHIAPLRHAIDIFHISQFLNLLHLVQVCEDIIVSQMSIETVGSLWNWACESGGSLYVRRHCIIFLCSEFSRISSSHLLFELEEELIGNCLLSDYVQCAEVKILEAVIRWGEHELVRRMEEREPNLIANTTHSISRKGIRRSELNDEELRNILANILPLVRVDYILPPFHESLNAAYKRGLLDRSPDMDLLGQQYPDSRSPDVNPDAHWFDHSVPRRHAAGPRFLLPYILEAHKQLKRLCGNGGIIQNLSILQQKNLDRSHFLVKNLFPEIISESLQSDIEKRIKELARDDLMNKVSCCGCPHHIQLAVEQIRRRVLREFNISEDCIEVIYSNLASKREAISRCYCSQPILTAIYDVVDTNADISLSSATIFDFGHFHFIYASEGSRT</sequence>
<dbReference type="InterPro" id="IPR042345">
    <property type="entry name" value="Btbd7"/>
</dbReference>
<organism evidence="4">
    <name type="scientific">Thelazia callipaeda</name>
    <name type="common">Oriental eyeworm</name>
    <name type="synonym">Parasitic nematode</name>
    <dbReference type="NCBI Taxonomy" id="103827"/>
    <lineage>
        <taxon>Eukaryota</taxon>
        <taxon>Metazoa</taxon>
        <taxon>Ecdysozoa</taxon>
        <taxon>Nematoda</taxon>
        <taxon>Chromadorea</taxon>
        <taxon>Rhabditida</taxon>
        <taxon>Spirurina</taxon>
        <taxon>Spiruromorpha</taxon>
        <taxon>Thelazioidea</taxon>
        <taxon>Thelaziidae</taxon>
        <taxon>Thelazia</taxon>
    </lineage>
</organism>
<keyword evidence="3" id="KW-1185">Reference proteome</keyword>
<dbReference type="InterPro" id="IPR000210">
    <property type="entry name" value="BTB/POZ_dom"/>
</dbReference>
<dbReference type="Proteomes" id="UP000276776">
    <property type="component" value="Unassembled WGS sequence"/>
</dbReference>
<evidence type="ECO:0000259" key="1">
    <source>
        <dbReference type="PROSITE" id="PS50097"/>
    </source>
</evidence>
<dbReference type="InterPro" id="IPR011705">
    <property type="entry name" value="BACK"/>
</dbReference>
<dbReference type="PROSITE" id="PS50097">
    <property type="entry name" value="BTB"/>
    <property type="match status" value="2"/>
</dbReference>
<evidence type="ECO:0000313" key="2">
    <source>
        <dbReference type="EMBL" id="VDN08128.1"/>
    </source>
</evidence>